<evidence type="ECO:0000313" key="1">
    <source>
        <dbReference type="EMBL" id="NMM48812.1"/>
    </source>
</evidence>
<dbReference type="AlphaFoldDB" id="A0A848J6S0"/>
<sequence>MPTNHHTNNIKVTTLSESFSQEDLYREINKSQYDNALLLGLPSMLLHYPSILMTKDVINVFDNTSVENYNQFCSLLEDLESIGYRNLFGGEMHDSDELIAYDYSCSIMYTLWAYDNKIIDERENKILACDYGYKIRQVYKSTQKFIDQFFLVAYIAGFSKELIAIQKNKLMNKQNGMLKDFNLKKIKFSQVLS</sequence>
<name>A0A848J6S0_9BACT</name>
<dbReference type="Proteomes" id="UP000559010">
    <property type="component" value="Unassembled WGS sequence"/>
</dbReference>
<reference evidence="1 2" key="1">
    <citation type="submission" date="2020-04" db="EMBL/GenBank/DDBJ databases">
        <title>Flammeovirgaceae bacterium KN852 isolated from deep sea.</title>
        <authorList>
            <person name="Zhang D.-C."/>
        </authorList>
    </citation>
    <scope>NUCLEOTIDE SEQUENCE [LARGE SCALE GENOMIC DNA]</scope>
    <source>
        <strain evidence="1 2">KN852</strain>
    </source>
</reference>
<keyword evidence="2" id="KW-1185">Reference proteome</keyword>
<proteinExistence type="predicted"/>
<gene>
    <name evidence="1" type="ORF">HH304_10410</name>
</gene>
<evidence type="ECO:0000313" key="2">
    <source>
        <dbReference type="Proteomes" id="UP000559010"/>
    </source>
</evidence>
<comment type="caution">
    <text evidence="1">The sequence shown here is derived from an EMBL/GenBank/DDBJ whole genome shotgun (WGS) entry which is preliminary data.</text>
</comment>
<protein>
    <submittedName>
        <fullName evidence="1">Uncharacterized protein</fullName>
    </submittedName>
</protein>
<dbReference type="EMBL" id="JABBNU010000006">
    <property type="protein sequence ID" value="NMM48812.1"/>
    <property type="molecule type" value="Genomic_DNA"/>
</dbReference>
<organism evidence="1 2">
    <name type="scientific">Marinigracilibium pacificum</name>
    <dbReference type="NCBI Taxonomy" id="2729599"/>
    <lineage>
        <taxon>Bacteria</taxon>
        <taxon>Pseudomonadati</taxon>
        <taxon>Bacteroidota</taxon>
        <taxon>Cytophagia</taxon>
        <taxon>Cytophagales</taxon>
        <taxon>Flammeovirgaceae</taxon>
        <taxon>Marinigracilibium</taxon>
    </lineage>
</organism>
<accession>A0A848J6S0</accession>
<dbReference type="RefSeq" id="WP_169681141.1">
    <property type="nucleotide sequence ID" value="NZ_JABBNU010000006.1"/>
</dbReference>